<proteinExistence type="predicted"/>
<reference evidence="2 4" key="2">
    <citation type="journal article" date="2014" name="BMC Genomics">
        <title>An improved genome release (version Mt4.0) for the model legume Medicago truncatula.</title>
        <authorList>
            <person name="Tang H."/>
            <person name="Krishnakumar V."/>
            <person name="Bidwell S."/>
            <person name="Rosen B."/>
            <person name="Chan A."/>
            <person name="Zhou S."/>
            <person name="Gentzbittel L."/>
            <person name="Childs K.L."/>
            <person name="Yandell M."/>
            <person name="Gundlach H."/>
            <person name="Mayer K.F."/>
            <person name="Schwartz D.C."/>
            <person name="Town C.D."/>
        </authorList>
    </citation>
    <scope>GENOME REANNOTATION</scope>
    <source>
        <strain evidence="3 4">cv. Jemalong A17</strain>
    </source>
</reference>
<name>G7IJB9_MEDTR</name>
<reference evidence="3" key="3">
    <citation type="submission" date="2015-04" db="UniProtKB">
        <authorList>
            <consortium name="EnsemblPlants"/>
        </authorList>
    </citation>
    <scope>IDENTIFICATION</scope>
    <source>
        <strain evidence="3">cv. Jemalong A17</strain>
    </source>
</reference>
<accession>G7IJB9</accession>
<evidence type="ECO:0000313" key="3">
    <source>
        <dbReference type="EnsemblPlants" id="AES66470"/>
    </source>
</evidence>
<gene>
    <name evidence="2" type="ordered locus">MTR_2g071720</name>
</gene>
<dbReference type="InterPro" id="IPR006566">
    <property type="entry name" value="FBD"/>
</dbReference>
<evidence type="ECO:0000313" key="2">
    <source>
        <dbReference type="EMBL" id="AES66470.1"/>
    </source>
</evidence>
<organism evidence="2 4">
    <name type="scientific">Medicago truncatula</name>
    <name type="common">Barrel medic</name>
    <name type="synonym">Medicago tribuloides</name>
    <dbReference type="NCBI Taxonomy" id="3880"/>
    <lineage>
        <taxon>Eukaryota</taxon>
        <taxon>Viridiplantae</taxon>
        <taxon>Streptophyta</taxon>
        <taxon>Embryophyta</taxon>
        <taxon>Tracheophyta</taxon>
        <taxon>Spermatophyta</taxon>
        <taxon>Magnoliopsida</taxon>
        <taxon>eudicotyledons</taxon>
        <taxon>Gunneridae</taxon>
        <taxon>Pentapetalae</taxon>
        <taxon>rosids</taxon>
        <taxon>fabids</taxon>
        <taxon>Fabales</taxon>
        <taxon>Fabaceae</taxon>
        <taxon>Papilionoideae</taxon>
        <taxon>50 kb inversion clade</taxon>
        <taxon>NPAAA clade</taxon>
        <taxon>Hologalegina</taxon>
        <taxon>IRL clade</taxon>
        <taxon>Trifolieae</taxon>
        <taxon>Medicago</taxon>
    </lineage>
</organism>
<dbReference type="EMBL" id="CM001218">
    <property type="protein sequence ID" value="AES66470.1"/>
    <property type="molecule type" value="Genomic_DNA"/>
</dbReference>
<dbReference type="Pfam" id="PF08387">
    <property type="entry name" value="FBD"/>
    <property type="match status" value="1"/>
</dbReference>
<keyword evidence="4" id="KW-1185">Reference proteome</keyword>
<feature type="domain" description="FBD" evidence="1">
    <location>
        <begin position="85"/>
        <end position="128"/>
    </location>
</feature>
<dbReference type="PaxDb" id="3880-AES66470"/>
<dbReference type="AlphaFoldDB" id="G7IJB9"/>
<dbReference type="HOGENOM" id="CLU_1491176_0_0_1"/>
<evidence type="ECO:0000259" key="1">
    <source>
        <dbReference type="Pfam" id="PF08387"/>
    </source>
</evidence>
<evidence type="ECO:0000313" key="4">
    <source>
        <dbReference type="Proteomes" id="UP000002051"/>
    </source>
</evidence>
<sequence>MGSIFKHLVTFCFNFELNSSRNTIALSFALKSCPHLMNLQINNQWYWLETWEHAPPQFEGVKLDYYDQNDNDTLPYPGGLFWLKRDPCRCVSSNLKSVCIKGYKGGEFEFEFVKYLILNGGVMDNITIWFLDDCSWDEVVATGCLRSYPKLSPKLSINLKPGIENIQKYGGRFDEWVRTLK</sequence>
<dbReference type="Proteomes" id="UP000002051">
    <property type="component" value="Chromosome 2"/>
</dbReference>
<protein>
    <submittedName>
        <fullName evidence="2">FBD protein</fullName>
    </submittedName>
</protein>
<dbReference type="EnsemblPlants" id="AES66470">
    <property type="protein sequence ID" value="AES66470"/>
    <property type="gene ID" value="MTR_2g071720"/>
</dbReference>
<reference evidence="2 4" key="1">
    <citation type="journal article" date="2011" name="Nature">
        <title>The Medicago genome provides insight into the evolution of rhizobial symbioses.</title>
        <authorList>
            <person name="Young N.D."/>
            <person name="Debelle F."/>
            <person name="Oldroyd G.E."/>
            <person name="Geurts R."/>
            <person name="Cannon S.B."/>
            <person name="Udvardi M.K."/>
            <person name="Benedito V.A."/>
            <person name="Mayer K.F."/>
            <person name="Gouzy J."/>
            <person name="Schoof H."/>
            <person name="Van de Peer Y."/>
            <person name="Proost S."/>
            <person name="Cook D.R."/>
            <person name="Meyers B.C."/>
            <person name="Spannagl M."/>
            <person name="Cheung F."/>
            <person name="De Mita S."/>
            <person name="Krishnakumar V."/>
            <person name="Gundlach H."/>
            <person name="Zhou S."/>
            <person name="Mudge J."/>
            <person name="Bharti A.K."/>
            <person name="Murray J.D."/>
            <person name="Naoumkina M.A."/>
            <person name="Rosen B."/>
            <person name="Silverstein K.A."/>
            <person name="Tang H."/>
            <person name="Rombauts S."/>
            <person name="Zhao P.X."/>
            <person name="Zhou P."/>
            <person name="Barbe V."/>
            <person name="Bardou P."/>
            <person name="Bechner M."/>
            <person name="Bellec A."/>
            <person name="Berger A."/>
            <person name="Berges H."/>
            <person name="Bidwell S."/>
            <person name="Bisseling T."/>
            <person name="Choisne N."/>
            <person name="Couloux A."/>
            <person name="Denny R."/>
            <person name="Deshpande S."/>
            <person name="Dai X."/>
            <person name="Doyle J.J."/>
            <person name="Dudez A.M."/>
            <person name="Farmer A.D."/>
            <person name="Fouteau S."/>
            <person name="Franken C."/>
            <person name="Gibelin C."/>
            <person name="Gish J."/>
            <person name="Goldstein S."/>
            <person name="Gonzalez A.J."/>
            <person name="Green P.J."/>
            <person name="Hallab A."/>
            <person name="Hartog M."/>
            <person name="Hua A."/>
            <person name="Humphray S.J."/>
            <person name="Jeong D.H."/>
            <person name="Jing Y."/>
            <person name="Jocker A."/>
            <person name="Kenton S.M."/>
            <person name="Kim D.J."/>
            <person name="Klee K."/>
            <person name="Lai H."/>
            <person name="Lang C."/>
            <person name="Lin S."/>
            <person name="Macmil S.L."/>
            <person name="Magdelenat G."/>
            <person name="Matthews L."/>
            <person name="McCorrison J."/>
            <person name="Monaghan E.L."/>
            <person name="Mun J.H."/>
            <person name="Najar F.Z."/>
            <person name="Nicholson C."/>
            <person name="Noirot C."/>
            <person name="O'Bleness M."/>
            <person name="Paule C.R."/>
            <person name="Poulain J."/>
            <person name="Prion F."/>
            <person name="Qin B."/>
            <person name="Qu C."/>
            <person name="Retzel E.F."/>
            <person name="Riddle C."/>
            <person name="Sallet E."/>
            <person name="Samain S."/>
            <person name="Samson N."/>
            <person name="Sanders I."/>
            <person name="Saurat O."/>
            <person name="Scarpelli C."/>
            <person name="Schiex T."/>
            <person name="Segurens B."/>
            <person name="Severin A.J."/>
            <person name="Sherrier D.J."/>
            <person name="Shi R."/>
            <person name="Sims S."/>
            <person name="Singer S.R."/>
            <person name="Sinharoy S."/>
            <person name="Sterck L."/>
            <person name="Viollet A."/>
            <person name="Wang B.B."/>
            <person name="Wang K."/>
            <person name="Wang M."/>
            <person name="Wang X."/>
            <person name="Warfsmann J."/>
            <person name="Weissenbach J."/>
            <person name="White D.D."/>
            <person name="White J.D."/>
            <person name="Wiley G.B."/>
            <person name="Wincker P."/>
            <person name="Xing Y."/>
            <person name="Yang L."/>
            <person name="Yao Z."/>
            <person name="Ying F."/>
            <person name="Zhai J."/>
            <person name="Zhou L."/>
            <person name="Zuber A."/>
            <person name="Denarie J."/>
            <person name="Dixon R.A."/>
            <person name="May G.D."/>
            <person name="Schwartz D.C."/>
            <person name="Rogers J."/>
            <person name="Quetier F."/>
            <person name="Town C.D."/>
            <person name="Roe B.A."/>
        </authorList>
    </citation>
    <scope>NUCLEOTIDE SEQUENCE [LARGE SCALE GENOMIC DNA]</scope>
    <source>
        <strain evidence="2">A17</strain>
        <strain evidence="3 4">cv. Jemalong A17</strain>
    </source>
</reference>